<dbReference type="PROSITE" id="PS50280">
    <property type="entry name" value="SET"/>
    <property type="match status" value="1"/>
</dbReference>
<keyword evidence="3" id="KW-1185">Reference proteome</keyword>
<dbReference type="CDD" id="cd20071">
    <property type="entry name" value="SET_SMYD"/>
    <property type="match status" value="1"/>
</dbReference>
<dbReference type="PANTHER" id="PTHR47332">
    <property type="entry name" value="SET DOMAIN-CONTAINING PROTEIN 5"/>
    <property type="match status" value="1"/>
</dbReference>
<dbReference type="InterPro" id="IPR046341">
    <property type="entry name" value="SET_dom_sf"/>
</dbReference>
<evidence type="ECO:0000259" key="1">
    <source>
        <dbReference type="PROSITE" id="PS50280"/>
    </source>
</evidence>
<dbReference type="InterPro" id="IPR053185">
    <property type="entry name" value="SET_domain_protein"/>
</dbReference>
<name>A0ABR3GB63_9PEZI</name>
<dbReference type="SUPFAM" id="SSF82199">
    <property type="entry name" value="SET domain"/>
    <property type="match status" value="1"/>
</dbReference>
<dbReference type="InterPro" id="IPR011990">
    <property type="entry name" value="TPR-like_helical_dom_sf"/>
</dbReference>
<sequence>MSDQETRVFEIRPIPGYGLGVTATAHISRGDLIMSEAPLITVDGSSVDGVGGIESSIVKSLKSLPKDDQRAYLSLHNCHGTKLSPILGIFKTNSIQLGVHEADAGWQVPNAAYSWNRKTSEELVYALNDISPGEQITVSYLDNTTSKAPRSERQLKLRISFDFECFCEACARSPKELDASDRRRRNIAQMDSAIGAGSLMKSNPGKALRFCQRILEMWEKEGLRDVSEYRTYYDAFQVCVMHGDLARAGAFAALALKVKEDCEGKDAAGLEKIKGLLECPESHPLAGTTSKWKTRIKSRHSIDSEGFEEWLWDRAE</sequence>
<accession>A0ABR3GB63</accession>
<protein>
    <recommendedName>
        <fullName evidence="1">SET domain-containing protein</fullName>
    </recommendedName>
</protein>
<gene>
    <name evidence="2" type="ORF">Q9L58_007929</name>
</gene>
<reference evidence="2 3" key="1">
    <citation type="submission" date="2024-02" db="EMBL/GenBank/DDBJ databases">
        <title>Discinaceae phylogenomics.</title>
        <authorList>
            <person name="Dirks A.C."/>
            <person name="James T.Y."/>
        </authorList>
    </citation>
    <scope>NUCLEOTIDE SEQUENCE [LARGE SCALE GENOMIC DNA]</scope>
    <source>
        <strain evidence="2 3">ACD0624</strain>
    </source>
</reference>
<dbReference type="Pfam" id="PF00856">
    <property type="entry name" value="SET"/>
    <property type="match status" value="1"/>
</dbReference>
<evidence type="ECO:0000313" key="2">
    <source>
        <dbReference type="EMBL" id="KAL0633187.1"/>
    </source>
</evidence>
<dbReference type="EMBL" id="JBBBZM010000134">
    <property type="protein sequence ID" value="KAL0633187.1"/>
    <property type="molecule type" value="Genomic_DNA"/>
</dbReference>
<dbReference type="Proteomes" id="UP001447188">
    <property type="component" value="Unassembled WGS sequence"/>
</dbReference>
<feature type="domain" description="SET" evidence="1">
    <location>
        <begin position="4"/>
        <end position="141"/>
    </location>
</feature>
<dbReference type="Gene3D" id="1.25.40.10">
    <property type="entry name" value="Tetratricopeptide repeat domain"/>
    <property type="match status" value="1"/>
</dbReference>
<comment type="caution">
    <text evidence="2">The sequence shown here is derived from an EMBL/GenBank/DDBJ whole genome shotgun (WGS) entry which is preliminary data.</text>
</comment>
<dbReference type="InterPro" id="IPR001214">
    <property type="entry name" value="SET_dom"/>
</dbReference>
<evidence type="ECO:0000313" key="3">
    <source>
        <dbReference type="Proteomes" id="UP001447188"/>
    </source>
</evidence>
<organism evidence="2 3">
    <name type="scientific">Discina gigas</name>
    <dbReference type="NCBI Taxonomy" id="1032678"/>
    <lineage>
        <taxon>Eukaryota</taxon>
        <taxon>Fungi</taxon>
        <taxon>Dikarya</taxon>
        <taxon>Ascomycota</taxon>
        <taxon>Pezizomycotina</taxon>
        <taxon>Pezizomycetes</taxon>
        <taxon>Pezizales</taxon>
        <taxon>Discinaceae</taxon>
        <taxon>Discina</taxon>
    </lineage>
</organism>
<proteinExistence type="predicted"/>
<dbReference type="Gene3D" id="2.170.270.10">
    <property type="entry name" value="SET domain"/>
    <property type="match status" value="1"/>
</dbReference>
<dbReference type="PANTHER" id="PTHR47332:SF4">
    <property type="entry name" value="SET DOMAIN-CONTAINING PROTEIN 5"/>
    <property type="match status" value="1"/>
</dbReference>